<evidence type="ECO:0000313" key="2">
    <source>
        <dbReference type="Proteomes" id="UP000308005"/>
    </source>
</evidence>
<comment type="caution">
    <text evidence="1">The sequence shown here is derived from an EMBL/GenBank/DDBJ whole genome shotgun (WGS) entry which is preliminary data.</text>
</comment>
<dbReference type="InterPro" id="IPR029021">
    <property type="entry name" value="Prot-tyrosine_phosphatase-like"/>
</dbReference>
<accession>A0A4S9SVX6</accession>
<protein>
    <submittedName>
        <fullName evidence="1">Uncharacterized protein</fullName>
    </submittedName>
</protein>
<dbReference type="EMBL" id="QZBM01000396">
    <property type="protein sequence ID" value="THZ14845.1"/>
    <property type="molecule type" value="Genomic_DNA"/>
</dbReference>
<dbReference type="InterPro" id="IPR026893">
    <property type="entry name" value="Tyr/Ser_Pase_IphP-type"/>
</dbReference>
<sequence>MMRRLEITSTAMDHQGEKASALATVKNFRDISSLINTVKPGLIFRSAHIDDASPEDLDALREQYRIRSIIDLRGITVLLPGKQDTDFALQYPEKIAHTSILGLNNHYIDLCGPQFGKLVLSQTGLWERTKGFAHIAISPATGIKSWQKVTSAKLSKDRMFTPKAIIDHSFPQVRAVFKILANPSSYPILILNKWGSEMVSLIVSMTMLLLHADRQSIYLDYAQTYQALSGVKQQRLEELRAASYPDDWAEPLPSYVNALEQHLETKHGGIEQYLLTLGLSRSEVQSIKAILLSGSRLSEKNGWLIDV</sequence>
<dbReference type="GO" id="GO:0004721">
    <property type="term" value="F:phosphoprotein phosphatase activity"/>
    <property type="evidence" value="ECO:0007669"/>
    <property type="project" value="InterPro"/>
</dbReference>
<evidence type="ECO:0000313" key="1">
    <source>
        <dbReference type="EMBL" id="THZ14845.1"/>
    </source>
</evidence>
<organism evidence="1 2">
    <name type="scientific">Aureobasidium pullulans</name>
    <name type="common">Black yeast</name>
    <name type="synonym">Pullularia pullulans</name>
    <dbReference type="NCBI Taxonomy" id="5580"/>
    <lineage>
        <taxon>Eukaryota</taxon>
        <taxon>Fungi</taxon>
        <taxon>Dikarya</taxon>
        <taxon>Ascomycota</taxon>
        <taxon>Pezizomycotina</taxon>
        <taxon>Dothideomycetes</taxon>
        <taxon>Dothideomycetidae</taxon>
        <taxon>Dothideales</taxon>
        <taxon>Saccotheciaceae</taxon>
        <taxon>Aureobasidium</taxon>
    </lineage>
</organism>
<name>A0A4S9SVX6_AURPU</name>
<dbReference type="Gene3D" id="3.90.190.10">
    <property type="entry name" value="Protein tyrosine phosphatase superfamily"/>
    <property type="match status" value="1"/>
</dbReference>
<reference evidence="1 2" key="1">
    <citation type="submission" date="2018-10" db="EMBL/GenBank/DDBJ databases">
        <title>Fifty Aureobasidium pullulans genomes reveal a recombining polyextremotolerant generalist.</title>
        <authorList>
            <person name="Gostincar C."/>
            <person name="Turk M."/>
            <person name="Zajc J."/>
            <person name="Gunde-Cimerman N."/>
        </authorList>
    </citation>
    <scope>NUCLEOTIDE SEQUENCE [LARGE SCALE GENOMIC DNA]</scope>
    <source>
        <strain evidence="1 2">EXF-3863</strain>
    </source>
</reference>
<dbReference type="AlphaFoldDB" id="A0A4S9SVX6"/>
<dbReference type="PANTHER" id="PTHR31126:SF1">
    <property type="entry name" value="TYROSINE SPECIFIC PROTEIN PHOSPHATASES DOMAIN-CONTAINING PROTEIN"/>
    <property type="match status" value="1"/>
</dbReference>
<dbReference type="Proteomes" id="UP000308005">
    <property type="component" value="Unassembled WGS sequence"/>
</dbReference>
<dbReference type="SUPFAM" id="SSF52799">
    <property type="entry name" value="(Phosphotyrosine protein) phosphatases II"/>
    <property type="match status" value="1"/>
</dbReference>
<dbReference type="PANTHER" id="PTHR31126">
    <property type="entry name" value="TYROSINE-PROTEIN PHOSPHATASE"/>
    <property type="match status" value="1"/>
</dbReference>
<proteinExistence type="predicted"/>
<dbReference type="Pfam" id="PF13350">
    <property type="entry name" value="Y_phosphatase3"/>
    <property type="match status" value="1"/>
</dbReference>
<gene>
    <name evidence="1" type="ORF">D6C91_07097</name>
</gene>